<evidence type="ECO:0000313" key="1">
    <source>
        <dbReference type="EMBL" id="RFC67985.1"/>
    </source>
</evidence>
<protein>
    <submittedName>
        <fullName evidence="1">Uncharacterized protein</fullName>
    </submittedName>
</protein>
<dbReference type="EMBL" id="QURN01000006">
    <property type="protein sequence ID" value="RFC67985.1"/>
    <property type="molecule type" value="Genomic_DNA"/>
</dbReference>
<gene>
    <name evidence="1" type="ORF">DY251_09205</name>
</gene>
<evidence type="ECO:0000313" key="2">
    <source>
        <dbReference type="Proteomes" id="UP000262379"/>
    </source>
</evidence>
<organism evidence="1 2">
    <name type="scientific">Mesorhizobium denitrificans</name>
    <dbReference type="NCBI Taxonomy" id="2294114"/>
    <lineage>
        <taxon>Bacteria</taxon>
        <taxon>Pseudomonadati</taxon>
        <taxon>Pseudomonadota</taxon>
        <taxon>Alphaproteobacteria</taxon>
        <taxon>Hyphomicrobiales</taxon>
        <taxon>Phyllobacteriaceae</taxon>
        <taxon>Mesorhizobium</taxon>
    </lineage>
</organism>
<dbReference type="AlphaFoldDB" id="A0A371XFG6"/>
<comment type="caution">
    <text evidence="1">The sequence shown here is derived from an EMBL/GenBank/DDBJ whole genome shotgun (WGS) entry which is preliminary data.</text>
</comment>
<keyword evidence="2" id="KW-1185">Reference proteome</keyword>
<proteinExistence type="predicted"/>
<sequence length="140" mass="15468">MKRWTDRLSQGAPVLKDSPRNFGDVVEGQRMLVPTARQVDDFIRSIPNGVQMDVRALRTAMAIENGAEVTCPVYMGYHLRTVAEAAFEALEQGADVNDITPFWRVLNEQSPTTRKLSFGADFVVGQRRSEGLEGINDAAG</sequence>
<name>A0A371XFG6_9HYPH</name>
<dbReference type="Proteomes" id="UP000262379">
    <property type="component" value="Unassembled WGS sequence"/>
</dbReference>
<reference evidence="2" key="1">
    <citation type="submission" date="2018-08" db="EMBL/GenBank/DDBJ databases">
        <authorList>
            <person name="Im W.T."/>
        </authorList>
    </citation>
    <scope>NUCLEOTIDE SEQUENCE [LARGE SCALE GENOMIC DNA]</scope>
    <source>
        <strain evidence="2">LA-28</strain>
    </source>
</reference>
<accession>A0A371XFG6</accession>